<dbReference type="InterPro" id="IPR016161">
    <property type="entry name" value="Ald_DH/histidinol_DH"/>
</dbReference>
<dbReference type="eggNOG" id="COG1012">
    <property type="taxonomic scope" value="Bacteria"/>
</dbReference>
<accession>W1TXD3</accession>
<evidence type="ECO:0000313" key="3">
    <source>
        <dbReference type="Proteomes" id="UP000018846"/>
    </source>
</evidence>
<protein>
    <submittedName>
        <fullName evidence="2">Aldehyde-alcohol dehydrogenase</fullName>
    </submittedName>
</protein>
<dbReference type="GO" id="GO:0016491">
    <property type="term" value="F:oxidoreductase activity"/>
    <property type="evidence" value="ECO:0007669"/>
    <property type="project" value="UniProtKB-KW"/>
</dbReference>
<dbReference type="SUPFAM" id="SSF53720">
    <property type="entry name" value="ALDH-like"/>
    <property type="match status" value="1"/>
</dbReference>
<evidence type="ECO:0000313" key="2">
    <source>
        <dbReference type="EMBL" id="ETI86020.1"/>
    </source>
</evidence>
<dbReference type="AlphaFoldDB" id="W1TXD3"/>
<dbReference type="EMBL" id="AZMF01000107">
    <property type="protein sequence ID" value="ETI86020.1"/>
    <property type="molecule type" value="Genomic_DNA"/>
</dbReference>
<reference evidence="2 3" key="1">
    <citation type="submission" date="2013-12" db="EMBL/GenBank/DDBJ databases">
        <title>A Varibaculum cambriense genome reconstructed from a premature infant gut community with otherwise low bacterial novelty that shifts toward anaerobic metabolism during the third week of life.</title>
        <authorList>
            <person name="Brown C.T."/>
            <person name="Sharon I."/>
            <person name="Thomas B.C."/>
            <person name="Castelle C.J."/>
            <person name="Morowitz M.J."/>
            <person name="Banfield J.F."/>
        </authorList>
    </citation>
    <scope>NUCLEOTIDE SEQUENCE [LARGE SCALE GENOMIC DNA]</scope>
    <source>
        <strain evidence="3">DORA_7</strain>
    </source>
</reference>
<organism evidence="2 3">
    <name type="scientific">Streptococcus anginosus DORA_7</name>
    <dbReference type="NCBI Taxonomy" id="1403946"/>
    <lineage>
        <taxon>Bacteria</taxon>
        <taxon>Bacillati</taxon>
        <taxon>Bacillota</taxon>
        <taxon>Bacilli</taxon>
        <taxon>Lactobacillales</taxon>
        <taxon>Streptococcaceae</taxon>
        <taxon>Streptococcus</taxon>
        <taxon>Streptococcus anginosus group</taxon>
    </lineage>
</organism>
<dbReference type="PATRIC" id="fig|1403946.3.peg.324"/>
<name>W1TXD3_STRAP</name>
<feature type="non-terminal residue" evidence="2">
    <location>
        <position position="1"/>
    </location>
</feature>
<proteinExistence type="predicted"/>
<keyword evidence="1" id="KW-0560">Oxidoreductase</keyword>
<comment type="caution">
    <text evidence="2">The sequence shown here is derived from an EMBL/GenBank/DDBJ whole genome shotgun (WGS) entry which is preliminary data.</text>
</comment>
<dbReference type="InterPro" id="IPR016162">
    <property type="entry name" value="Ald_DH_N"/>
</dbReference>
<gene>
    <name evidence="2" type="ORF">Q615_SPAC00107G0002</name>
</gene>
<dbReference type="Proteomes" id="UP000018846">
    <property type="component" value="Unassembled WGS sequence"/>
</dbReference>
<sequence length="81" mass="8625">VKTVGVIEDDPITGLTKIAEPVGVICGITPTTNPTSTAIFKSLISLKTRNPIIFAFHPSAQESSAHAAQIVRDAAYMENMK</sequence>
<evidence type="ECO:0000256" key="1">
    <source>
        <dbReference type="ARBA" id="ARBA00023002"/>
    </source>
</evidence>
<dbReference type="Gene3D" id="3.40.605.10">
    <property type="entry name" value="Aldehyde Dehydrogenase, Chain A, domain 1"/>
    <property type="match status" value="1"/>
</dbReference>